<evidence type="ECO:0000256" key="1">
    <source>
        <dbReference type="SAM" id="SignalP"/>
    </source>
</evidence>
<name>A0A1E1LWA0_RHYSE</name>
<protein>
    <submittedName>
        <fullName evidence="2">Uncharacterized protein</fullName>
    </submittedName>
</protein>
<reference evidence="3" key="1">
    <citation type="submission" date="2016-03" db="EMBL/GenBank/DDBJ databases">
        <authorList>
            <person name="Guldener U."/>
        </authorList>
    </citation>
    <scope>NUCLEOTIDE SEQUENCE [LARGE SCALE GENOMIC DNA]</scope>
</reference>
<evidence type="ECO:0000313" key="3">
    <source>
        <dbReference type="Proteomes" id="UP000177625"/>
    </source>
</evidence>
<keyword evidence="3" id="KW-1185">Reference proteome</keyword>
<sequence length="73" mass="8317">MPIVRKITFRILLTSSAGSILALYNPERFEGDLDSIRHSYLRGRSGEEDKYSPLVLSAAQDALQSREQPPYEY</sequence>
<accession>A0A1E1LWA0</accession>
<feature type="signal peptide" evidence="1">
    <location>
        <begin position="1"/>
        <end position="22"/>
    </location>
</feature>
<feature type="chain" id="PRO_5009447660" evidence="1">
    <location>
        <begin position="23"/>
        <end position="73"/>
    </location>
</feature>
<dbReference type="Proteomes" id="UP000177625">
    <property type="component" value="Unassembled WGS sequence"/>
</dbReference>
<dbReference type="EMBL" id="FJVC01000019">
    <property type="protein sequence ID" value="CZT41149.1"/>
    <property type="molecule type" value="Genomic_DNA"/>
</dbReference>
<keyword evidence="1" id="KW-0732">Signal</keyword>
<gene>
    <name evidence="2" type="ORF">RSE6_00853</name>
</gene>
<dbReference type="AlphaFoldDB" id="A0A1E1LWA0"/>
<organism evidence="2 3">
    <name type="scientific">Rhynchosporium secalis</name>
    <name type="common">Barley scald fungus</name>
    <dbReference type="NCBI Taxonomy" id="38038"/>
    <lineage>
        <taxon>Eukaryota</taxon>
        <taxon>Fungi</taxon>
        <taxon>Dikarya</taxon>
        <taxon>Ascomycota</taxon>
        <taxon>Pezizomycotina</taxon>
        <taxon>Leotiomycetes</taxon>
        <taxon>Helotiales</taxon>
        <taxon>Ploettnerulaceae</taxon>
        <taxon>Rhynchosporium</taxon>
    </lineage>
</organism>
<evidence type="ECO:0000313" key="2">
    <source>
        <dbReference type="EMBL" id="CZT41149.1"/>
    </source>
</evidence>
<proteinExistence type="predicted"/>